<dbReference type="Proteomes" id="UP000267164">
    <property type="component" value="Chromosome"/>
</dbReference>
<name>A0A386ZD51_9NOCA</name>
<dbReference type="EMBL" id="CP032568">
    <property type="protein sequence ID" value="AYF75267.1"/>
    <property type="molecule type" value="Genomic_DNA"/>
</dbReference>
<proteinExistence type="predicted"/>
<dbReference type="KEGG" id="nyu:D7D52_16890"/>
<sequence>MGAISDAPFQVVLCRTENWSVRVRPTGGAESAESVRCSGCHAVASVGASSGWESRTRFTGPRCIP</sequence>
<evidence type="ECO:0000313" key="2">
    <source>
        <dbReference type="Proteomes" id="UP000267164"/>
    </source>
</evidence>
<reference evidence="1 2" key="1">
    <citation type="submission" date="2018-09" db="EMBL/GenBank/DDBJ databases">
        <title>Nocardia yunnanensis sp. nov., an actinomycete isolated from a soil sample.</title>
        <authorList>
            <person name="Zhang J."/>
        </authorList>
    </citation>
    <scope>NUCLEOTIDE SEQUENCE [LARGE SCALE GENOMIC DNA]</scope>
    <source>
        <strain evidence="1 2">CFHS0054</strain>
    </source>
</reference>
<dbReference type="NCBIfam" id="TIGR01053">
    <property type="entry name" value="LSD1"/>
    <property type="match status" value="1"/>
</dbReference>
<keyword evidence="2" id="KW-1185">Reference proteome</keyword>
<protein>
    <submittedName>
        <fullName evidence="1">Uncharacterized protein</fullName>
    </submittedName>
</protein>
<organism evidence="1 2">
    <name type="scientific">Nocardia yunnanensis</name>
    <dbReference type="NCBI Taxonomy" id="2382165"/>
    <lineage>
        <taxon>Bacteria</taxon>
        <taxon>Bacillati</taxon>
        <taxon>Actinomycetota</taxon>
        <taxon>Actinomycetes</taxon>
        <taxon>Mycobacteriales</taxon>
        <taxon>Nocardiaceae</taxon>
        <taxon>Nocardia</taxon>
    </lineage>
</organism>
<gene>
    <name evidence="1" type="ORF">D7D52_16890</name>
</gene>
<evidence type="ECO:0000313" key="1">
    <source>
        <dbReference type="EMBL" id="AYF75267.1"/>
    </source>
</evidence>
<dbReference type="AlphaFoldDB" id="A0A386ZD51"/>
<accession>A0A386ZD51</accession>